<dbReference type="SUPFAM" id="SSF52540">
    <property type="entry name" value="P-loop containing nucleoside triphosphate hydrolases"/>
    <property type="match status" value="1"/>
</dbReference>
<dbReference type="GO" id="GO:0140359">
    <property type="term" value="F:ABC-type transporter activity"/>
    <property type="evidence" value="ECO:0007669"/>
    <property type="project" value="InterPro"/>
</dbReference>
<dbReference type="KEGG" id="osg:BST96_12965"/>
<dbReference type="GO" id="GO:0016020">
    <property type="term" value="C:membrane"/>
    <property type="evidence" value="ECO:0007669"/>
    <property type="project" value="InterPro"/>
</dbReference>
<dbReference type="AlphaFoldDB" id="A0A1X9ND18"/>
<dbReference type="STRING" id="716816.BST96_12965"/>
<dbReference type="PANTHER" id="PTHR46743">
    <property type="entry name" value="TEICHOIC ACIDS EXPORT ATP-BINDING PROTEIN TAGH"/>
    <property type="match status" value="1"/>
</dbReference>
<keyword evidence="3" id="KW-0547">Nucleotide-binding</keyword>
<evidence type="ECO:0000259" key="5">
    <source>
        <dbReference type="PROSITE" id="PS50893"/>
    </source>
</evidence>
<proteinExistence type="inferred from homology"/>
<dbReference type="Gene3D" id="3.40.50.300">
    <property type="entry name" value="P-loop containing nucleotide triphosphate hydrolases"/>
    <property type="match status" value="1"/>
</dbReference>
<dbReference type="PANTHER" id="PTHR46743:SF2">
    <property type="entry name" value="TEICHOIC ACIDS EXPORT ATP-BINDING PROTEIN TAGH"/>
    <property type="match status" value="1"/>
</dbReference>
<evidence type="ECO:0000256" key="2">
    <source>
        <dbReference type="ARBA" id="ARBA00022448"/>
    </source>
</evidence>
<gene>
    <name evidence="6" type="ORF">BST96_12965</name>
</gene>
<dbReference type="CDD" id="cd03220">
    <property type="entry name" value="ABC_KpsT_Wzt"/>
    <property type="match status" value="1"/>
</dbReference>
<organism evidence="6 7">
    <name type="scientific">Oceanicoccus sagamiensis</name>
    <dbReference type="NCBI Taxonomy" id="716816"/>
    <lineage>
        <taxon>Bacteria</taxon>
        <taxon>Pseudomonadati</taxon>
        <taxon>Pseudomonadota</taxon>
        <taxon>Gammaproteobacteria</taxon>
        <taxon>Cellvibrionales</taxon>
        <taxon>Spongiibacteraceae</taxon>
        <taxon>Oceanicoccus</taxon>
    </lineage>
</organism>
<evidence type="ECO:0000256" key="3">
    <source>
        <dbReference type="ARBA" id="ARBA00022741"/>
    </source>
</evidence>
<keyword evidence="4" id="KW-0067">ATP-binding</keyword>
<dbReference type="InterPro" id="IPR003593">
    <property type="entry name" value="AAA+_ATPase"/>
</dbReference>
<dbReference type="InterPro" id="IPR050683">
    <property type="entry name" value="Bact_Polysacc_Export_ATP-bd"/>
</dbReference>
<dbReference type="GO" id="GO:0016887">
    <property type="term" value="F:ATP hydrolysis activity"/>
    <property type="evidence" value="ECO:0007669"/>
    <property type="project" value="InterPro"/>
</dbReference>
<dbReference type="InterPro" id="IPR003439">
    <property type="entry name" value="ABC_transporter-like_ATP-bd"/>
</dbReference>
<sequence length="246" mass="26725">MSQENSILVSVENVGICYQRMLRRSAGYWALKDVSFTIKRGETIGIIGGNGAGKSTLLRLLAGIISPDKGQISIPPSIRTQLLALQVGFDRDLSGRDNIIYSGMLLGKSRKEMHGLLDEIIAFADIGEFIHENVRTYSTGMCARLGFAISSNLSPDILLIDEVLGVGDSAFKEKSSTLLKERIASDQTVVLVSHQHDTLQELCDRLVWIEDGVSLQQGDPETVYAAYTASMNEKISASNSANTSNA</sequence>
<dbReference type="Pfam" id="PF00005">
    <property type="entry name" value="ABC_tran"/>
    <property type="match status" value="1"/>
</dbReference>
<keyword evidence="2" id="KW-0813">Transport</keyword>
<evidence type="ECO:0000256" key="1">
    <source>
        <dbReference type="ARBA" id="ARBA00005417"/>
    </source>
</evidence>
<feature type="domain" description="ABC transporter" evidence="5">
    <location>
        <begin position="16"/>
        <end position="236"/>
    </location>
</feature>
<dbReference type="SMART" id="SM00382">
    <property type="entry name" value="AAA"/>
    <property type="match status" value="1"/>
</dbReference>
<dbReference type="EMBL" id="CP019343">
    <property type="protein sequence ID" value="ARN74944.1"/>
    <property type="molecule type" value="Genomic_DNA"/>
</dbReference>
<dbReference type="OrthoDB" id="9778870at2"/>
<comment type="similarity">
    <text evidence="1">Belongs to the ABC transporter superfamily.</text>
</comment>
<dbReference type="Proteomes" id="UP000193450">
    <property type="component" value="Chromosome"/>
</dbReference>
<dbReference type="RefSeq" id="WP_085759111.1">
    <property type="nucleotide sequence ID" value="NZ_CP019343.1"/>
</dbReference>
<evidence type="ECO:0000256" key="4">
    <source>
        <dbReference type="ARBA" id="ARBA00022840"/>
    </source>
</evidence>
<evidence type="ECO:0000313" key="7">
    <source>
        <dbReference type="Proteomes" id="UP000193450"/>
    </source>
</evidence>
<evidence type="ECO:0000313" key="6">
    <source>
        <dbReference type="EMBL" id="ARN74944.1"/>
    </source>
</evidence>
<name>A0A1X9ND18_9GAMM</name>
<dbReference type="PROSITE" id="PS50893">
    <property type="entry name" value="ABC_TRANSPORTER_2"/>
    <property type="match status" value="1"/>
</dbReference>
<accession>A0A1X9ND18</accession>
<protein>
    <recommendedName>
        <fullName evidence="5">ABC transporter domain-containing protein</fullName>
    </recommendedName>
</protein>
<reference evidence="6 7" key="1">
    <citation type="submission" date="2016-11" db="EMBL/GenBank/DDBJ databases">
        <title>Trade-off between light-utilization and light-protection in marine flavobacteria.</title>
        <authorList>
            <person name="Kumagai Y."/>
        </authorList>
    </citation>
    <scope>NUCLEOTIDE SEQUENCE [LARGE SCALE GENOMIC DNA]</scope>
    <source>
        <strain evidence="6 7">NBRC 107125</strain>
    </source>
</reference>
<keyword evidence="7" id="KW-1185">Reference proteome</keyword>
<dbReference type="InterPro" id="IPR015860">
    <property type="entry name" value="ABC_transpr_TagH-like"/>
</dbReference>
<dbReference type="GO" id="GO:0005524">
    <property type="term" value="F:ATP binding"/>
    <property type="evidence" value="ECO:0007669"/>
    <property type="project" value="UniProtKB-KW"/>
</dbReference>
<dbReference type="InterPro" id="IPR027417">
    <property type="entry name" value="P-loop_NTPase"/>
</dbReference>